<protein>
    <submittedName>
        <fullName evidence="1">Uncharacterized protein</fullName>
    </submittedName>
</protein>
<gene>
    <name evidence="1" type="ORF">LCGC14_2805460</name>
</gene>
<accession>A0A0F9BCS3</accession>
<dbReference type="AlphaFoldDB" id="A0A0F9BCS3"/>
<proteinExistence type="predicted"/>
<name>A0A0F9BCS3_9ZZZZ</name>
<reference evidence="1" key="1">
    <citation type="journal article" date="2015" name="Nature">
        <title>Complex archaea that bridge the gap between prokaryotes and eukaryotes.</title>
        <authorList>
            <person name="Spang A."/>
            <person name="Saw J.H."/>
            <person name="Jorgensen S.L."/>
            <person name="Zaremba-Niedzwiedzka K."/>
            <person name="Martijn J."/>
            <person name="Lind A.E."/>
            <person name="van Eijk R."/>
            <person name="Schleper C."/>
            <person name="Guy L."/>
            <person name="Ettema T.J."/>
        </authorList>
    </citation>
    <scope>NUCLEOTIDE SEQUENCE</scope>
</reference>
<dbReference type="EMBL" id="LAZR01052767">
    <property type="protein sequence ID" value="KKK82231.1"/>
    <property type="molecule type" value="Genomic_DNA"/>
</dbReference>
<evidence type="ECO:0000313" key="1">
    <source>
        <dbReference type="EMBL" id="KKK82231.1"/>
    </source>
</evidence>
<comment type="caution">
    <text evidence="1">The sequence shown here is derived from an EMBL/GenBank/DDBJ whole genome shotgun (WGS) entry which is preliminary data.</text>
</comment>
<sequence length="186" mass="21461">MSTINWSDQEQVNMAARLALKDANICIANSDEKHPPFNMTDSHTLKGLAENILQLQAELDAATKGKGWYARFVKQLEKNIKLNAELNKHVVNNLVLIDRIHGLQDELEMYRRWVDDLQSGMYINCVYCGHRYGNVENTQSSMADILKEHVEKCPKHPMSKLKAENDKLRKDMKDAGLMTEEEFNKW</sequence>
<organism evidence="1">
    <name type="scientific">marine sediment metagenome</name>
    <dbReference type="NCBI Taxonomy" id="412755"/>
    <lineage>
        <taxon>unclassified sequences</taxon>
        <taxon>metagenomes</taxon>
        <taxon>ecological metagenomes</taxon>
    </lineage>
</organism>